<dbReference type="AlphaFoldDB" id="I3RZC3"/>
<name>I3RZC3_LOTJA</name>
<proteinExistence type="evidence at transcript level"/>
<evidence type="ECO:0000313" key="1">
    <source>
        <dbReference type="EMBL" id="AFK33365.1"/>
    </source>
</evidence>
<protein>
    <submittedName>
        <fullName evidence="1">Uncharacterized protein</fullName>
    </submittedName>
</protein>
<reference evidence="1" key="1">
    <citation type="submission" date="2012-05" db="EMBL/GenBank/DDBJ databases">
        <authorList>
            <person name="Krishnakumar V."/>
            <person name="Cheung F."/>
            <person name="Xiao Y."/>
            <person name="Chan A."/>
            <person name="Moskal W.A."/>
            <person name="Town C.D."/>
        </authorList>
    </citation>
    <scope>NUCLEOTIDE SEQUENCE</scope>
</reference>
<sequence length="62" mass="7211">MFPEKNTLRLYGGRAVVFREGYQNIEDSPVDGRHHMAVWRGQITSVVYIMVQGMIQQQKVNM</sequence>
<dbReference type="EMBL" id="BT133570">
    <property type="protein sequence ID" value="AFK33365.1"/>
    <property type="molecule type" value="mRNA"/>
</dbReference>
<organism evidence="1">
    <name type="scientific">Lotus japonicus</name>
    <name type="common">Lotus corniculatus var. japonicus</name>
    <dbReference type="NCBI Taxonomy" id="34305"/>
    <lineage>
        <taxon>Eukaryota</taxon>
        <taxon>Viridiplantae</taxon>
        <taxon>Streptophyta</taxon>
        <taxon>Embryophyta</taxon>
        <taxon>Tracheophyta</taxon>
        <taxon>Spermatophyta</taxon>
        <taxon>Magnoliopsida</taxon>
        <taxon>eudicotyledons</taxon>
        <taxon>Gunneridae</taxon>
        <taxon>Pentapetalae</taxon>
        <taxon>rosids</taxon>
        <taxon>fabids</taxon>
        <taxon>Fabales</taxon>
        <taxon>Fabaceae</taxon>
        <taxon>Papilionoideae</taxon>
        <taxon>50 kb inversion clade</taxon>
        <taxon>NPAAA clade</taxon>
        <taxon>Hologalegina</taxon>
        <taxon>robinioid clade</taxon>
        <taxon>Loteae</taxon>
        <taxon>Lotus</taxon>
    </lineage>
</organism>
<accession>I3RZC3</accession>